<dbReference type="InterPro" id="IPR023827">
    <property type="entry name" value="Peptidase_S8_Asp-AS"/>
</dbReference>
<dbReference type="PANTHER" id="PTHR43806:SF11">
    <property type="entry name" value="CEREVISIN-RELATED"/>
    <property type="match status" value="1"/>
</dbReference>
<dbReference type="InterPro" id="IPR000209">
    <property type="entry name" value="Peptidase_S8/S53_dom"/>
</dbReference>
<dbReference type="GO" id="GO:0004252">
    <property type="term" value="F:serine-type endopeptidase activity"/>
    <property type="evidence" value="ECO:0007669"/>
    <property type="project" value="UniProtKB-UniRule"/>
</dbReference>
<organism evidence="8 9">
    <name type="scientific">Dinoroseobacter shibae (strain DSM 16493 / NCIMB 14021 / DFL 12)</name>
    <dbReference type="NCBI Taxonomy" id="398580"/>
    <lineage>
        <taxon>Bacteria</taxon>
        <taxon>Pseudomonadati</taxon>
        <taxon>Pseudomonadota</taxon>
        <taxon>Alphaproteobacteria</taxon>
        <taxon>Rhodobacterales</taxon>
        <taxon>Roseobacteraceae</taxon>
        <taxon>Dinoroseobacter</taxon>
    </lineage>
</organism>
<comment type="similarity">
    <text evidence="1 5 6">Belongs to the peptidase S8 family.</text>
</comment>
<feature type="domain" description="Peptidase S8/S53" evidence="7">
    <location>
        <begin position="180"/>
        <end position="436"/>
    </location>
</feature>
<dbReference type="InterPro" id="IPR050131">
    <property type="entry name" value="Peptidase_S8_subtilisin-like"/>
</dbReference>
<dbReference type="RefSeq" id="WP_012176939.1">
    <property type="nucleotide sequence ID" value="NC_009952.1"/>
</dbReference>
<dbReference type="GO" id="GO:0006508">
    <property type="term" value="P:proteolysis"/>
    <property type="evidence" value="ECO:0007669"/>
    <property type="project" value="UniProtKB-KW"/>
</dbReference>
<dbReference type="Pfam" id="PF00082">
    <property type="entry name" value="Peptidase_S8"/>
    <property type="match status" value="1"/>
</dbReference>
<feature type="active site" description="Charge relay system" evidence="5">
    <location>
        <position position="391"/>
    </location>
</feature>
<gene>
    <name evidence="8" type="ordered locus">Dshi_0257</name>
</gene>
<evidence type="ECO:0000256" key="4">
    <source>
        <dbReference type="ARBA" id="ARBA00022825"/>
    </source>
</evidence>
<dbReference type="OrthoDB" id="9816306at2"/>
<dbReference type="CDD" id="cd07480">
    <property type="entry name" value="Peptidases_S8_12"/>
    <property type="match status" value="1"/>
</dbReference>
<keyword evidence="2 5" id="KW-0645">Protease</keyword>
<dbReference type="PRINTS" id="PR00723">
    <property type="entry name" value="SUBTILISIN"/>
</dbReference>
<evidence type="ECO:0000256" key="5">
    <source>
        <dbReference type="PROSITE-ProRule" id="PRU01240"/>
    </source>
</evidence>
<dbReference type="PANTHER" id="PTHR43806">
    <property type="entry name" value="PEPTIDASE S8"/>
    <property type="match status" value="1"/>
</dbReference>
<dbReference type="InterPro" id="IPR015500">
    <property type="entry name" value="Peptidase_S8_subtilisin-rel"/>
</dbReference>
<evidence type="ECO:0000256" key="3">
    <source>
        <dbReference type="ARBA" id="ARBA00022801"/>
    </source>
</evidence>
<sequence>MPGSGQVLNRDGHPTHIVVFEKPSENNAAMLSSMLGDRSPKGANGALRFQARGARKTSALLYERLAVAEMDMTEAEARDMRDQSGIAAVERNEVMSIPRPVRLDPAEAQEAEEGLRPPSRAMGAERDAYLRGVRDLANMLLGEGPRPTGPAGAQGFWRPRNWTTWGLDAIGSDRRPELTGEGVKVAVLDTGLDLTHPDFTDVLGARTASFVGTETAQDGHGHGTHCCGTVAGPLQPALGPRYGVAPGAELLVGKVLADDGFGMMSQIIDGITWALNEGAQVISMSLGSARAEGAGFSRVYEMVFRRLLSEGVLPICAAGNESDRPGLIAPVGNPAACPGAMAVAAVDRRMDPGDFSCGQVDRIGLLDIAGPGVGVHSAWTGGGYRRISGTSMATPHVAGVAALHLQADPSTTGDDLRALMKMQATALGPVRDFGAGLVQVPANPGVPVG</sequence>
<accession>A8LLJ6</accession>
<evidence type="ECO:0000256" key="6">
    <source>
        <dbReference type="RuleBase" id="RU003355"/>
    </source>
</evidence>
<evidence type="ECO:0000256" key="2">
    <source>
        <dbReference type="ARBA" id="ARBA00022670"/>
    </source>
</evidence>
<dbReference type="SUPFAM" id="SSF52743">
    <property type="entry name" value="Subtilisin-like"/>
    <property type="match status" value="1"/>
</dbReference>
<keyword evidence="3 5" id="KW-0378">Hydrolase</keyword>
<keyword evidence="9" id="KW-1185">Reference proteome</keyword>
<dbReference type="STRING" id="398580.Dshi_0257"/>
<evidence type="ECO:0000313" key="8">
    <source>
        <dbReference type="EMBL" id="ABV92006.1"/>
    </source>
</evidence>
<dbReference type="KEGG" id="dsh:Dshi_0257"/>
<dbReference type="AlphaFoldDB" id="A8LLJ6"/>
<dbReference type="PROSITE" id="PS51892">
    <property type="entry name" value="SUBTILASE"/>
    <property type="match status" value="1"/>
</dbReference>
<dbReference type="HOGENOM" id="CLU_011263_15_8_5"/>
<evidence type="ECO:0000259" key="7">
    <source>
        <dbReference type="Pfam" id="PF00082"/>
    </source>
</evidence>
<dbReference type="InterPro" id="IPR036852">
    <property type="entry name" value="Peptidase_S8/S53_dom_sf"/>
</dbReference>
<proteinExistence type="inferred from homology"/>
<dbReference type="PROSITE" id="PS00136">
    <property type="entry name" value="SUBTILASE_ASP"/>
    <property type="match status" value="1"/>
</dbReference>
<feature type="active site" description="Charge relay system" evidence="5">
    <location>
        <position position="189"/>
    </location>
</feature>
<dbReference type="EMBL" id="CP000830">
    <property type="protein sequence ID" value="ABV92006.1"/>
    <property type="molecule type" value="Genomic_DNA"/>
</dbReference>
<dbReference type="InterPro" id="IPR023828">
    <property type="entry name" value="Peptidase_S8_Ser-AS"/>
</dbReference>
<reference evidence="9" key="1">
    <citation type="journal article" date="2010" name="ISME J.">
        <title>The complete genome sequence of the algal symbiont Dinoroseobacter shibae: a hitchhiker's guide to life in the sea.</title>
        <authorList>
            <person name="Wagner-Dobler I."/>
            <person name="Ballhausen B."/>
            <person name="Berger M."/>
            <person name="Brinkhoff T."/>
            <person name="Buchholz I."/>
            <person name="Bunk B."/>
            <person name="Cypionka H."/>
            <person name="Daniel R."/>
            <person name="Drepper T."/>
            <person name="Gerdts G."/>
            <person name="Hahnke S."/>
            <person name="Han C."/>
            <person name="Jahn D."/>
            <person name="Kalhoefer D."/>
            <person name="Kiss H."/>
            <person name="Klenk H.P."/>
            <person name="Kyrpides N."/>
            <person name="Liebl W."/>
            <person name="Liesegang H."/>
            <person name="Meincke L."/>
            <person name="Pati A."/>
            <person name="Petersen J."/>
            <person name="Piekarski T."/>
            <person name="Pommerenke C."/>
            <person name="Pradella S."/>
            <person name="Pukall R."/>
            <person name="Rabus R."/>
            <person name="Stackebrandt E."/>
            <person name="Thole S."/>
            <person name="Thompson L."/>
            <person name="Tielen P."/>
            <person name="Tomasch J."/>
            <person name="von Jan M."/>
            <person name="Wanphrut N."/>
            <person name="Wichels A."/>
            <person name="Zech H."/>
            <person name="Simon M."/>
        </authorList>
    </citation>
    <scope>NUCLEOTIDE SEQUENCE [LARGE SCALE GENOMIC DNA]</scope>
    <source>
        <strain evidence="9">DSM 16493 / NCIMB 14021 / DFL 12</strain>
    </source>
</reference>
<dbReference type="Gene3D" id="3.40.50.200">
    <property type="entry name" value="Peptidase S8/S53 domain"/>
    <property type="match status" value="1"/>
</dbReference>
<protein>
    <submittedName>
        <fullName evidence="8">Peptidase S8 and S53 subtilisin kexin sedolisin</fullName>
    </submittedName>
</protein>
<evidence type="ECO:0000256" key="1">
    <source>
        <dbReference type="ARBA" id="ARBA00011073"/>
    </source>
</evidence>
<dbReference type="PROSITE" id="PS00138">
    <property type="entry name" value="SUBTILASE_SER"/>
    <property type="match status" value="1"/>
</dbReference>
<dbReference type="PROSITE" id="PS00137">
    <property type="entry name" value="SUBTILASE_HIS"/>
    <property type="match status" value="1"/>
</dbReference>
<feature type="active site" description="Charge relay system" evidence="5">
    <location>
        <position position="222"/>
    </location>
</feature>
<keyword evidence="4 5" id="KW-0720">Serine protease</keyword>
<dbReference type="InterPro" id="IPR022398">
    <property type="entry name" value="Peptidase_S8_His-AS"/>
</dbReference>
<name>A8LLJ6_DINSH</name>
<dbReference type="eggNOG" id="COG1404">
    <property type="taxonomic scope" value="Bacteria"/>
</dbReference>
<dbReference type="Proteomes" id="UP000006833">
    <property type="component" value="Chromosome"/>
</dbReference>
<evidence type="ECO:0000313" key="9">
    <source>
        <dbReference type="Proteomes" id="UP000006833"/>
    </source>
</evidence>